<organism evidence="2 3">
    <name type="scientific">Abyssobacteria bacterium (strain SURF_5)</name>
    <dbReference type="NCBI Taxonomy" id="2093360"/>
    <lineage>
        <taxon>Bacteria</taxon>
        <taxon>Pseudomonadati</taxon>
        <taxon>Candidatus Hydrogenedentota</taxon>
        <taxon>Candidatus Abyssobacteria</taxon>
    </lineage>
</organism>
<proteinExistence type="predicted"/>
<dbReference type="AlphaFoldDB" id="A0A3A4NRT8"/>
<sequence>MYNFSFHMKQLIKDISRSCRELRHIDSKKLLVAISHSRNNKKYGLQAKLVPLKFQGGRRVIRASGDWYCKMPPLKYEGEDILYVIYFCLPRFQNLDFKEKLTIVFHELYHINPMFNGDIRRFPGKFYQHTRSEKEYDQTVQTLSQNYIRTTRRKWLTNFLLYSHDELRRKYGDITGLNLRLPEPILFKRNKARAE</sequence>
<gene>
    <name evidence="2" type="ORF">C4520_14780</name>
</gene>
<name>A0A3A4NRT8_ABYX5</name>
<reference evidence="2 3" key="1">
    <citation type="journal article" date="2017" name="ISME J.">
        <title>Energy and carbon metabolisms in a deep terrestrial subsurface fluid microbial community.</title>
        <authorList>
            <person name="Momper L."/>
            <person name="Jungbluth S.P."/>
            <person name="Lee M.D."/>
            <person name="Amend J.P."/>
        </authorList>
    </citation>
    <scope>NUCLEOTIDE SEQUENCE [LARGE SCALE GENOMIC DNA]</scope>
    <source>
        <strain evidence="2">SURF_5</strain>
    </source>
</reference>
<accession>A0A3A4NRT8</accession>
<dbReference type="EMBL" id="QZKU01000104">
    <property type="protein sequence ID" value="RJP18261.1"/>
    <property type="molecule type" value="Genomic_DNA"/>
</dbReference>
<protein>
    <recommendedName>
        <fullName evidence="1">Putative phage metallopeptidase domain-containing protein</fullName>
    </recommendedName>
</protein>
<evidence type="ECO:0000259" key="1">
    <source>
        <dbReference type="Pfam" id="PF18894"/>
    </source>
</evidence>
<dbReference type="Proteomes" id="UP000265882">
    <property type="component" value="Unassembled WGS sequence"/>
</dbReference>
<dbReference type="Pfam" id="PF18894">
    <property type="entry name" value="PhageMetallopep"/>
    <property type="match status" value="1"/>
</dbReference>
<evidence type="ECO:0000313" key="3">
    <source>
        <dbReference type="Proteomes" id="UP000265882"/>
    </source>
</evidence>
<comment type="caution">
    <text evidence="2">The sequence shown here is derived from an EMBL/GenBank/DDBJ whole genome shotgun (WGS) entry which is preliminary data.</text>
</comment>
<dbReference type="InterPro" id="IPR043998">
    <property type="entry name" value="Put_Metallopep"/>
</dbReference>
<evidence type="ECO:0000313" key="2">
    <source>
        <dbReference type="EMBL" id="RJP18261.1"/>
    </source>
</evidence>
<feature type="domain" description="Putative phage metallopeptidase" evidence="1">
    <location>
        <begin position="9"/>
        <end position="121"/>
    </location>
</feature>